<dbReference type="GO" id="GO:0004656">
    <property type="term" value="F:procollagen-proline 4-dioxygenase activity"/>
    <property type="evidence" value="ECO:0007669"/>
    <property type="project" value="TreeGrafter"/>
</dbReference>
<gene>
    <name evidence="8" type="ORF">AFUS01_LOCUS40482</name>
</gene>
<keyword evidence="2" id="KW-0479">Metal-binding</keyword>
<keyword evidence="3" id="KW-0847">Vitamin C</keyword>
<evidence type="ECO:0000256" key="6">
    <source>
        <dbReference type="ARBA" id="ARBA00023004"/>
    </source>
</evidence>
<accession>A0A8J2LAP1</accession>
<dbReference type="InterPro" id="IPR044862">
    <property type="entry name" value="Pro_4_hyd_alph_FE2OG_OXY"/>
</dbReference>
<keyword evidence="4" id="KW-0223">Dioxygenase</keyword>
<dbReference type="GO" id="GO:0005783">
    <property type="term" value="C:endoplasmic reticulum"/>
    <property type="evidence" value="ECO:0007669"/>
    <property type="project" value="TreeGrafter"/>
</dbReference>
<evidence type="ECO:0000256" key="1">
    <source>
        <dbReference type="ARBA" id="ARBA00001961"/>
    </source>
</evidence>
<dbReference type="PANTHER" id="PTHR10869:SF244">
    <property type="entry name" value="PROLYL 4-HYDROXYLASE SUBUNIT ALPHA-2"/>
    <property type="match status" value="1"/>
</dbReference>
<dbReference type="OrthoDB" id="66144at2759"/>
<dbReference type="Pfam" id="PF08242">
    <property type="entry name" value="Methyltransf_12"/>
    <property type="match status" value="1"/>
</dbReference>
<evidence type="ECO:0000313" key="9">
    <source>
        <dbReference type="Proteomes" id="UP000708208"/>
    </source>
</evidence>
<keyword evidence="5" id="KW-0560">Oxidoreductase</keyword>
<feature type="domain" description="Prolyl 4-hydroxylase alpha subunit" evidence="7">
    <location>
        <begin position="19"/>
        <end position="191"/>
    </location>
</feature>
<dbReference type="InterPro" id="IPR013217">
    <property type="entry name" value="Methyltransf_12"/>
</dbReference>
<organism evidence="8 9">
    <name type="scientific">Allacma fusca</name>
    <dbReference type="NCBI Taxonomy" id="39272"/>
    <lineage>
        <taxon>Eukaryota</taxon>
        <taxon>Metazoa</taxon>
        <taxon>Ecdysozoa</taxon>
        <taxon>Arthropoda</taxon>
        <taxon>Hexapoda</taxon>
        <taxon>Collembola</taxon>
        <taxon>Symphypleona</taxon>
        <taxon>Sminthuridae</taxon>
        <taxon>Allacma</taxon>
    </lineage>
</organism>
<keyword evidence="9" id="KW-1185">Reference proteome</keyword>
<keyword evidence="6" id="KW-0408">Iron</keyword>
<dbReference type="EMBL" id="CAJVCH010557156">
    <property type="protein sequence ID" value="CAG7830695.1"/>
    <property type="molecule type" value="Genomic_DNA"/>
</dbReference>
<comment type="caution">
    <text evidence="8">The sequence shown here is derived from an EMBL/GenBank/DDBJ whole genome shotgun (WGS) entry which is preliminary data.</text>
</comment>
<dbReference type="GO" id="GO:0031418">
    <property type="term" value="F:L-ascorbic acid binding"/>
    <property type="evidence" value="ECO:0007669"/>
    <property type="project" value="UniProtKB-KW"/>
</dbReference>
<dbReference type="SMART" id="SM00702">
    <property type="entry name" value="P4Hc"/>
    <property type="match status" value="1"/>
</dbReference>
<dbReference type="InterPro" id="IPR006620">
    <property type="entry name" value="Pro_4_hyd_alph"/>
</dbReference>
<dbReference type="InterPro" id="IPR045054">
    <property type="entry name" value="P4HA-like"/>
</dbReference>
<evidence type="ECO:0000256" key="5">
    <source>
        <dbReference type="ARBA" id="ARBA00023002"/>
    </source>
</evidence>
<evidence type="ECO:0000256" key="4">
    <source>
        <dbReference type="ARBA" id="ARBA00022964"/>
    </source>
</evidence>
<reference evidence="8" key="1">
    <citation type="submission" date="2021-06" db="EMBL/GenBank/DDBJ databases">
        <authorList>
            <person name="Hodson N. C."/>
            <person name="Mongue J. A."/>
            <person name="Jaron S. K."/>
        </authorList>
    </citation>
    <scope>NUCLEOTIDE SEQUENCE</scope>
</reference>
<evidence type="ECO:0000256" key="3">
    <source>
        <dbReference type="ARBA" id="ARBA00022896"/>
    </source>
</evidence>
<dbReference type="CDD" id="cd02440">
    <property type="entry name" value="AdoMet_MTases"/>
    <property type="match status" value="1"/>
</dbReference>
<dbReference type="Proteomes" id="UP000708208">
    <property type="component" value="Unassembled WGS sequence"/>
</dbReference>
<dbReference type="PANTHER" id="PTHR10869">
    <property type="entry name" value="PROLYL 4-HYDROXYLASE ALPHA SUBUNIT"/>
    <property type="match status" value="1"/>
</dbReference>
<protein>
    <recommendedName>
        <fullName evidence="7">Prolyl 4-hydroxylase alpha subunit domain-containing protein</fullName>
    </recommendedName>
</protein>
<dbReference type="GO" id="GO:0005506">
    <property type="term" value="F:iron ion binding"/>
    <property type="evidence" value="ECO:0007669"/>
    <property type="project" value="InterPro"/>
</dbReference>
<sequence length="557" mass="63882">MTYKIGPIKAEIHSLSNVSAVIHYHDVLSTRIVEELKILTFDKPSRLFNTNGNYDPFSSFILRKVDTAMASNLSQVTMDLMSRITGYKKPAKHRQVDGHYVVYGPGAARGRHWDIDYGPFTTFASFVFYLSNVEKGGETAFPRLRVKITPEKGSMLLWVNSYSDGKVDKWIEHASCPVVFGEKWIFAPDAVEGDQYQLHCHLKRKIAQNLEEWFPLKSITNYGNKRLLNLILKELQENVSEKTVVQRSVEQKTFLQNPICAYKLILRLKFFIMGILKEGGRNPDFSINYLKSFITTTSKILPTFVADSYDSFSKVQRKDAEELVPRIVAQMCWKPNEITLDFGCGSGFVTKHVLLPNLEASCPDGNRSVIAVDISKKMVDFAATEYHHPNITYMTVDVMKDECEFICKFDKIFSFYVLHWITDQRKALKTLHSWMKPTGEIGLYFLSNAEFYSVYVAMSKKPDWAPYFQDVQNFIPQTFHSSDAGADISNMMTSLGFCILESTVLNRSFQFKCIEELMDNFMAVNPFTARIPSEMHTTYRNCLEMGYQTLLVRAKKC</sequence>
<evidence type="ECO:0000256" key="2">
    <source>
        <dbReference type="ARBA" id="ARBA00022723"/>
    </source>
</evidence>
<dbReference type="AlphaFoldDB" id="A0A8J2LAP1"/>
<name>A0A8J2LAP1_9HEXA</name>
<proteinExistence type="predicted"/>
<comment type="cofactor">
    <cofactor evidence="1">
        <name>L-ascorbate</name>
        <dbReference type="ChEBI" id="CHEBI:38290"/>
    </cofactor>
</comment>
<dbReference type="Pfam" id="PF13640">
    <property type="entry name" value="2OG-FeII_Oxy_3"/>
    <property type="match status" value="1"/>
</dbReference>
<evidence type="ECO:0000259" key="7">
    <source>
        <dbReference type="SMART" id="SM00702"/>
    </source>
</evidence>
<evidence type="ECO:0000313" key="8">
    <source>
        <dbReference type="EMBL" id="CAG7830695.1"/>
    </source>
</evidence>